<protein>
    <recommendedName>
        <fullName evidence="1">Penicillin-binding protein transpeptidase domain-containing protein</fullName>
    </recommendedName>
</protein>
<dbReference type="SUPFAM" id="SSF56601">
    <property type="entry name" value="beta-lactamase/transpeptidase-like"/>
    <property type="match status" value="1"/>
</dbReference>
<evidence type="ECO:0000313" key="2">
    <source>
        <dbReference type="EMBL" id="GAG48093.1"/>
    </source>
</evidence>
<dbReference type="GO" id="GO:0071555">
    <property type="term" value="P:cell wall organization"/>
    <property type="evidence" value="ECO:0007669"/>
    <property type="project" value="TreeGrafter"/>
</dbReference>
<dbReference type="InterPro" id="IPR050515">
    <property type="entry name" value="Beta-lactam/transpept"/>
</dbReference>
<accession>X0YHL5</accession>
<proteinExistence type="predicted"/>
<gene>
    <name evidence="2" type="ORF">S01H1_75244</name>
</gene>
<sequence length="116" mass="12142">PRLPFVRGRLPLKTGSTALKHMRTAMVQVVNRVGTGRRAKMSNVVVAGKTGSAENPHGRTHAWFCGFAPADDPTIAFAVVLENAGGGGAEAAPVAKKILEVLFPNPKEGLDVEAEG</sequence>
<name>X0YHL5_9ZZZZ</name>
<reference evidence="2" key="1">
    <citation type="journal article" date="2014" name="Front. Microbiol.">
        <title>High frequency of phylogenetically diverse reductive dehalogenase-homologous genes in deep subseafloor sedimentary metagenomes.</title>
        <authorList>
            <person name="Kawai M."/>
            <person name="Futagami T."/>
            <person name="Toyoda A."/>
            <person name="Takaki Y."/>
            <person name="Nishi S."/>
            <person name="Hori S."/>
            <person name="Arai W."/>
            <person name="Tsubouchi T."/>
            <person name="Morono Y."/>
            <person name="Uchiyama I."/>
            <person name="Ito T."/>
            <person name="Fujiyama A."/>
            <person name="Inagaki F."/>
            <person name="Takami H."/>
        </authorList>
    </citation>
    <scope>NUCLEOTIDE SEQUENCE</scope>
    <source>
        <strain evidence="2">Expedition CK06-06</strain>
    </source>
</reference>
<dbReference type="Gene3D" id="3.40.710.10">
    <property type="entry name" value="DD-peptidase/beta-lactamase superfamily"/>
    <property type="match status" value="1"/>
</dbReference>
<dbReference type="InterPro" id="IPR012338">
    <property type="entry name" value="Beta-lactam/transpept-like"/>
</dbReference>
<dbReference type="GO" id="GO:0005886">
    <property type="term" value="C:plasma membrane"/>
    <property type="evidence" value="ECO:0007669"/>
    <property type="project" value="TreeGrafter"/>
</dbReference>
<organism evidence="2">
    <name type="scientific">marine sediment metagenome</name>
    <dbReference type="NCBI Taxonomy" id="412755"/>
    <lineage>
        <taxon>unclassified sequences</taxon>
        <taxon>metagenomes</taxon>
        <taxon>ecological metagenomes</taxon>
    </lineage>
</organism>
<dbReference type="PANTHER" id="PTHR30627:SF2">
    <property type="entry name" value="PEPTIDOGLYCAN D,D-TRANSPEPTIDASE MRDA"/>
    <property type="match status" value="1"/>
</dbReference>
<dbReference type="Pfam" id="PF00905">
    <property type="entry name" value="Transpeptidase"/>
    <property type="match status" value="1"/>
</dbReference>
<dbReference type="PANTHER" id="PTHR30627">
    <property type="entry name" value="PEPTIDOGLYCAN D,D-TRANSPEPTIDASE"/>
    <property type="match status" value="1"/>
</dbReference>
<dbReference type="AlphaFoldDB" id="X0YHL5"/>
<feature type="non-terminal residue" evidence="2">
    <location>
        <position position="1"/>
    </location>
</feature>
<dbReference type="GO" id="GO:0008658">
    <property type="term" value="F:penicillin binding"/>
    <property type="evidence" value="ECO:0007669"/>
    <property type="project" value="InterPro"/>
</dbReference>
<feature type="domain" description="Penicillin-binding protein transpeptidase" evidence="1">
    <location>
        <begin position="17"/>
        <end position="100"/>
    </location>
</feature>
<comment type="caution">
    <text evidence="2">The sequence shown here is derived from an EMBL/GenBank/DDBJ whole genome shotgun (WGS) entry which is preliminary data.</text>
</comment>
<dbReference type="InterPro" id="IPR001460">
    <property type="entry name" value="PCN-bd_Tpept"/>
</dbReference>
<dbReference type="GO" id="GO:0071972">
    <property type="term" value="F:peptidoglycan L,D-transpeptidase activity"/>
    <property type="evidence" value="ECO:0007669"/>
    <property type="project" value="TreeGrafter"/>
</dbReference>
<dbReference type="EMBL" id="BARS01050397">
    <property type="protein sequence ID" value="GAG48093.1"/>
    <property type="molecule type" value="Genomic_DNA"/>
</dbReference>
<evidence type="ECO:0000259" key="1">
    <source>
        <dbReference type="Pfam" id="PF00905"/>
    </source>
</evidence>